<dbReference type="InterPro" id="IPR029483">
    <property type="entry name" value="GH97_C"/>
</dbReference>
<dbReference type="Gene3D" id="3.20.20.70">
    <property type="entry name" value="Aldolase class I"/>
    <property type="match status" value="1"/>
</dbReference>
<keyword evidence="2" id="KW-0378">Hydrolase</keyword>
<organism evidence="2 3">
    <name type="scientific">Salegentibacter echinorum</name>
    <dbReference type="NCBI Taxonomy" id="1073325"/>
    <lineage>
        <taxon>Bacteria</taxon>
        <taxon>Pseudomonadati</taxon>
        <taxon>Bacteroidota</taxon>
        <taxon>Flavobacteriia</taxon>
        <taxon>Flavobacteriales</taxon>
        <taxon>Flavobacteriaceae</taxon>
        <taxon>Salegentibacter</taxon>
    </lineage>
</organism>
<accession>A0A1M5E385</accession>
<name>A0A1M5E385_SALEC</name>
<protein>
    <submittedName>
        <fullName evidence="2">Glycoside hydrolase 97</fullName>
    </submittedName>
</protein>
<gene>
    <name evidence="2" type="ORF">SAMN05444483_102215</name>
</gene>
<dbReference type="PANTHER" id="PTHR35803:SF1">
    <property type="entry name" value="GLUCAN 1,4-ALPHA-GLUCOSIDASE SUSB"/>
    <property type="match status" value="1"/>
</dbReference>
<dbReference type="Proteomes" id="UP000183945">
    <property type="component" value="Unassembled WGS sequence"/>
</dbReference>
<feature type="domain" description="Glycosyl-hydrolase 97 C-terminal oligomerisation" evidence="1">
    <location>
        <begin position="67"/>
        <end position="167"/>
    </location>
</feature>
<reference evidence="3" key="1">
    <citation type="submission" date="2016-11" db="EMBL/GenBank/DDBJ databases">
        <authorList>
            <person name="Varghese N."/>
            <person name="Submissions S."/>
        </authorList>
    </citation>
    <scope>NUCLEOTIDE SEQUENCE [LARGE SCALE GENOMIC DNA]</scope>
    <source>
        <strain evidence="3">DSM 24579</strain>
    </source>
</reference>
<dbReference type="GO" id="GO:0016787">
    <property type="term" value="F:hydrolase activity"/>
    <property type="evidence" value="ECO:0007669"/>
    <property type="project" value="UniProtKB-KW"/>
</dbReference>
<dbReference type="AlphaFoldDB" id="A0A1M5E385"/>
<dbReference type="InterPro" id="IPR052720">
    <property type="entry name" value="Glycosyl_hydrolase_97"/>
</dbReference>
<dbReference type="STRING" id="1073325.SAMN05444483_102215"/>
<sequence>MDYTPGIFEMDMSKLNPENDSHVNSTIANQLALYVTMYSPLQMAADLPQHYKQFMDAFQFIKDVGIDWERSVYLEAEPGDYITIARKEKNTNNWFVGNVNGETPRTAKIAFDFLEKGKNYIATIYADAEDAHYKTNPQAYEITKYRVNSRSKLKQKSAPGGGFAISIIEADKAEVKGLKKL</sequence>
<evidence type="ECO:0000313" key="3">
    <source>
        <dbReference type="Proteomes" id="UP000183945"/>
    </source>
</evidence>
<keyword evidence="3" id="KW-1185">Reference proteome</keyword>
<dbReference type="Pfam" id="PF14509">
    <property type="entry name" value="GH97_C"/>
    <property type="match status" value="1"/>
</dbReference>
<dbReference type="PANTHER" id="PTHR35803">
    <property type="entry name" value="GLUCAN 1,4-ALPHA-GLUCOSIDASE SUSB-RELATED"/>
    <property type="match status" value="1"/>
</dbReference>
<dbReference type="EMBL" id="FQVT01000002">
    <property type="protein sequence ID" value="SHF73656.1"/>
    <property type="molecule type" value="Genomic_DNA"/>
</dbReference>
<evidence type="ECO:0000259" key="1">
    <source>
        <dbReference type="Pfam" id="PF14509"/>
    </source>
</evidence>
<evidence type="ECO:0000313" key="2">
    <source>
        <dbReference type="EMBL" id="SHF73656.1"/>
    </source>
</evidence>
<dbReference type="InterPro" id="IPR013785">
    <property type="entry name" value="Aldolase_TIM"/>
</dbReference>
<proteinExistence type="predicted"/>